<evidence type="ECO:0000313" key="4">
    <source>
        <dbReference type="WBParaSite" id="TREG1_44520.2"/>
    </source>
</evidence>
<feature type="compositionally biased region" description="Low complexity" evidence="1">
    <location>
        <begin position="1182"/>
        <end position="1192"/>
    </location>
</feature>
<dbReference type="InterPro" id="IPR053291">
    <property type="entry name" value="Ommatidial_diff-associated"/>
</dbReference>
<feature type="compositionally biased region" description="Basic and acidic residues" evidence="1">
    <location>
        <begin position="1110"/>
        <end position="1122"/>
    </location>
</feature>
<feature type="compositionally biased region" description="Low complexity" evidence="1">
    <location>
        <begin position="818"/>
        <end position="833"/>
    </location>
</feature>
<evidence type="ECO:0000256" key="2">
    <source>
        <dbReference type="SAM" id="Phobius"/>
    </source>
</evidence>
<dbReference type="PANTHER" id="PTHR21579:SF20">
    <property type="entry name" value="PROTEIN TINCAR"/>
    <property type="match status" value="1"/>
</dbReference>
<feature type="compositionally biased region" description="Polar residues" evidence="1">
    <location>
        <begin position="973"/>
        <end position="985"/>
    </location>
</feature>
<feature type="transmembrane region" description="Helical" evidence="2">
    <location>
        <begin position="461"/>
        <end position="483"/>
    </location>
</feature>
<evidence type="ECO:0000256" key="1">
    <source>
        <dbReference type="SAM" id="MobiDB-lite"/>
    </source>
</evidence>
<sequence length="1288" mass="140347">MVYGKGTNCDKLWRAWNTILITILHIFLIYVGINRYLAFKSQAFDAKFGGAWDQSCMNFTLAMLITTLTCFSLFLLCSLIRTSNYANEGTQIGRDTNNLHLLNSTCAWKSGQPMMKLTSLTDHQNCIYPNATNGNGNVMQTLSRNGYNPGEDDHASAIGTEDVLPGPNFDTWSGRSGVNQTLYNSYAPNNHNHNNTSTVQRLISNDSVQHLSFKHSLQLLWQRFKRNFLPYSVVLHLIMAYCLFIPIPPMQAQQIYHRALPVDWVWRSDLDVLFGLHNVFIQSTGHSEASSSLSSSQSSSSSLPSGQTSNPSSATKLDTQGILKETRLINNDKLAWDDLRAISPEFFNLAIAFLVLSLRYPSVFWYTNRGFSFVFSLLLLLTGVNALLECCATSILVRLGWNQHLLPRDIWPNELKLVTLSNLPVKDSSVAKDAIKSNEPFEEKSDFAEMLSVESNVTLSIIGPLALSFFGNILFLSLFIAVFEYGYHQFTENLAAYRHYLLGSCNANGYPLINGGLIANSELMERRSNCGVNGNGLSSGNVFNHTVTESIHSGQMSGGKSSHCLGNGNDTTNGWNSRKLRGFGNGAEMLHTGCRCYLYSYTPHICALIGSLIVLAFKIPIMWDCILVYKVTRHSILLFNVISGIIVIFVWFIAWFAFTLKPAWKFQVNLPLQTVSSPGVMTAGFQTMNFIPPINYQPVNDMIHNSMLNSQIRQTATQGTNYGIAMNGTSNRLTGTLHNPNSTNIHTQMTLLGSTDDGFTHTDVNGGQAVGVPSSPIYACFHDRNTGFYGISASASSIGMPVNAPILVSPDMINNSNNNNNTLGNHNNANNLLTSPIGPNHQINSNADSRNGELGSEDIEAGSRQSGGNNYVCLQSALNSNNVPNLSQGILVAGNINTPNNNNNNNNNTDGTTLPTITTIPISSSLPGQVQYPTLNLYSGRVNANNNNNNATINTQISSSSSGHGGVDDDGENSTNTIQPTNKASTQGGTLYTGYGLTSPKVSHSNSFSLLNRFPNVTTEQYGNFPRAAVSNEPSYIRSHQNNATSSTGVESGLMNLNSQHNDSLPPINISSSSNGPRVTFRDDINSTNGTASYTPNGPTLAHTNLSDNKPTEEKTTEKEKSAPVTFGSGPYDNAFPTTFRSSLVIKSHLQGANKSPGEHSELNKPSSNSFMNSSAYMRHGNPSNSNNTNLYSLYPNTNVNQTNISEMIEGSLHNGKNSNSSSDNNNSHVPNRLGGNNGNGNNNNSGLMIGDTFVVNGQPNSMEELPLLLSAHLSTDESQETRLCSQV</sequence>
<feature type="compositionally biased region" description="Polar residues" evidence="1">
    <location>
        <begin position="1086"/>
        <end position="1109"/>
    </location>
</feature>
<feature type="transmembrane region" description="Helical" evidence="2">
    <location>
        <begin position="346"/>
        <end position="366"/>
    </location>
</feature>
<feature type="transmembrane region" description="Helical" evidence="2">
    <location>
        <begin position="59"/>
        <end position="80"/>
    </location>
</feature>
<feature type="compositionally biased region" description="Low complexity" evidence="1">
    <location>
        <begin position="1066"/>
        <end position="1075"/>
    </location>
</feature>
<reference evidence="4" key="2">
    <citation type="submission" date="2023-11" db="UniProtKB">
        <authorList>
            <consortium name="WormBaseParasite"/>
        </authorList>
    </citation>
    <scope>IDENTIFICATION</scope>
</reference>
<name>A0AA85JSR2_TRIRE</name>
<feature type="compositionally biased region" description="Low complexity" evidence="1">
    <location>
        <begin position="291"/>
        <end position="313"/>
    </location>
</feature>
<keyword evidence="3" id="KW-1185">Reference proteome</keyword>
<feature type="region of interest" description="Disordered" evidence="1">
    <location>
        <begin position="1211"/>
        <end position="1245"/>
    </location>
</feature>
<keyword evidence="2" id="KW-1133">Transmembrane helix</keyword>
<keyword evidence="2" id="KW-0472">Membrane</keyword>
<accession>A0AA85JSR2</accession>
<feature type="transmembrane region" description="Helical" evidence="2">
    <location>
        <begin position="12"/>
        <end position="33"/>
    </location>
</feature>
<feature type="compositionally biased region" description="Polar residues" evidence="1">
    <location>
        <begin position="1164"/>
        <end position="1176"/>
    </location>
</feature>
<dbReference type="Proteomes" id="UP000050795">
    <property type="component" value="Unassembled WGS sequence"/>
</dbReference>
<feature type="transmembrane region" description="Helical" evidence="2">
    <location>
        <begin position="635"/>
        <end position="658"/>
    </location>
</feature>
<feature type="region of interest" description="Disordered" evidence="1">
    <location>
        <begin position="1152"/>
        <end position="1192"/>
    </location>
</feature>
<feature type="compositionally biased region" description="Low complexity" evidence="1">
    <location>
        <begin position="1218"/>
        <end position="1228"/>
    </location>
</feature>
<feature type="region of interest" description="Disordered" evidence="1">
    <location>
        <begin position="291"/>
        <end position="317"/>
    </location>
</feature>
<feature type="region of interest" description="Disordered" evidence="1">
    <location>
        <begin position="818"/>
        <end position="864"/>
    </location>
</feature>
<organism evidence="3 4">
    <name type="scientific">Trichobilharzia regenti</name>
    <name type="common">Nasal bird schistosome</name>
    <dbReference type="NCBI Taxonomy" id="157069"/>
    <lineage>
        <taxon>Eukaryota</taxon>
        <taxon>Metazoa</taxon>
        <taxon>Spiralia</taxon>
        <taxon>Lophotrochozoa</taxon>
        <taxon>Platyhelminthes</taxon>
        <taxon>Trematoda</taxon>
        <taxon>Digenea</taxon>
        <taxon>Strigeidida</taxon>
        <taxon>Schistosomatoidea</taxon>
        <taxon>Schistosomatidae</taxon>
        <taxon>Trichobilharzia</taxon>
    </lineage>
</organism>
<reference evidence="3" key="1">
    <citation type="submission" date="2022-06" db="EMBL/GenBank/DDBJ databases">
        <authorList>
            <person name="Berger JAMES D."/>
            <person name="Berger JAMES D."/>
        </authorList>
    </citation>
    <scope>NUCLEOTIDE SEQUENCE [LARGE SCALE GENOMIC DNA]</scope>
</reference>
<protein>
    <submittedName>
        <fullName evidence="4">Uncharacterized protein</fullName>
    </submittedName>
</protein>
<keyword evidence="2" id="KW-0812">Transmembrane</keyword>
<proteinExistence type="predicted"/>
<feature type="region of interest" description="Disordered" evidence="1">
    <location>
        <begin position="949"/>
        <end position="989"/>
    </location>
</feature>
<dbReference type="WBParaSite" id="TREG1_44520.2">
    <property type="protein sequence ID" value="TREG1_44520.2"/>
    <property type="gene ID" value="TREG1_44520"/>
</dbReference>
<feature type="compositionally biased region" description="Low complexity" evidence="1">
    <location>
        <begin position="949"/>
        <end position="962"/>
    </location>
</feature>
<feature type="compositionally biased region" description="Polar residues" evidence="1">
    <location>
        <begin position="1040"/>
        <end position="1063"/>
    </location>
</feature>
<feature type="transmembrane region" description="Helical" evidence="2">
    <location>
        <begin position="373"/>
        <end position="397"/>
    </location>
</feature>
<feature type="region of interest" description="Disordered" evidence="1">
    <location>
        <begin position="1040"/>
        <end position="1133"/>
    </location>
</feature>
<dbReference type="PANTHER" id="PTHR21579">
    <property type="entry name" value="PROTEIN TINCAR"/>
    <property type="match status" value="1"/>
</dbReference>
<feature type="transmembrane region" description="Helical" evidence="2">
    <location>
        <begin position="228"/>
        <end position="247"/>
    </location>
</feature>
<evidence type="ECO:0000313" key="3">
    <source>
        <dbReference type="Proteomes" id="UP000050795"/>
    </source>
</evidence>
<feature type="transmembrane region" description="Helical" evidence="2">
    <location>
        <begin position="605"/>
        <end position="629"/>
    </location>
</feature>